<dbReference type="EMBL" id="JAURUO010000006">
    <property type="protein sequence ID" value="MDP9728386.1"/>
    <property type="molecule type" value="Genomic_DNA"/>
</dbReference>
<name>A0ABT9LVU2_9BACL</name>
<dbReference type="SUPFAM" id="SSF56601">
    <property type="entry name" value="beta-lactamase/transpeptidase-like"/>
    <property type="match status" value="1"/>
</dbReference>
<dbReference type="PANTHER" id="PTHR30627:SF1">
    <property type="entry name" value="PEPTIDOGLYCAN D,D-TRANSPEPTIDASE FTSI"/>
    <property type="match status" value="1"/>
</dbReference>
<keyword evidence="3 4" id="KW-0472">Membrane</keyword>
<reference evidence="6 7" key="1">
    <citation type="submission" date="2023-07" db="EMBL/GenBank/DDBJ databases">
        <title>Genomic Encyclopedia of Type Strains, Phase IV (KMG-IV): sequencing the most valuable type-strain genomes for metagenomic binning, comparative biology and taxonomic classification.</title>
        <authorList>
            <person name="Goeker M."/>
        </authorList>
    </citation>
    <scope>NUCLEOTIDE SEQUENCE [LARGE SCALE GENOMIC DNA]</scope>
    <source>
        <strain evidence="6 7">DSM 25924</strain>
    </source>
</reference>
<dbReference type="Gene3D" id="3.30.10.20">
    <property type="match status" value="1"/>
</dbReference>
<dbReference type="PANTHER" id="PTHR30627">
    <property type="entry name" value="PEPTIDOGLYCAN D,D-TRANSPEPTIDASE"/>
    <property type="match status" value="1"/>
</dbReference>
<dbReference type="InterPro" id="IPR011927">
    <property type="entry name" value="SpoVD_pbp"/>
</dbReference>
<dbReference type="Gene3D" id="3.40.710.10">
    <property type="entry name" value="DD-peptidase/beta-lactamase superfamily"/>
    <property type="match status" value="1"/>
</dbReference>
<feature type="transmembrane region" description="Helical" evidence="4">
    <location>
        <begin position="12"/>
        <end position="32"/>
    </location>
</feature>
<dbReference type="Gene3D" id="3.30.450.330">
    <property type="match status" value="1"/>
</dbReference>
<dbReference type="PROSITE" id="PS51178">
    <property type="entry name" value="PASTA"/>
    <property type="match status" value="1"/>
</dbReference>
<dbReference type="Pfam" id="PF00905">
    <property type="entry name" value="Transpeptidase"/>
    <property type="match status" value="1"/>
</dbReference>
<evidence type="ECO:0000259" key="5">
    <source>
        <dbReference type="PROSITE" id="PS51178"/>
    </source>
</evidence>
<dbReference type="SMART" id="SM00740">
    <property type="entry name" value="PASTA"/>
    <property type="match status" value="1"/>
</dbReference>
<dbReference type="InterPro" id="IPR001460">
    <property type="entry name" value="PCN-bd_Tpept"/>
</dbReference>
<evidence type="ECO:0000256" key="3">
    <source>
        <dbReference type="ARBA" id="ARBA00023136"/>
    </source>
</evidence>
<sequence>MRVTPRLIRRRLVILLMCLLAAIAGLIGRVFYIQTVQSPWLSGKAKQLWSRNIPVQGVRGSILDSSGQPLAYTATALSILAIPSQIKDKVATAKALAPILQMPENVILKKLQRRQLSTYLNPGGRRLSEQVAEKIRSLHLAGIYLTEEGRRVYPYGDLAASVLGITGGDGQGLTGVEKEYDSVLAGKPGAILYYANNKGERMPGEGDDFLPPVNGDDVELTINKSIQEYVQREIERAVAEYNPDHVTAIVANPKTGAILAMANYPTFNPADWRNYPPSTYNHNLAIWQTFEPGSTFKVVTLSAALQENKVNLNDRFYDPGYYEVAGHRIRCWKAGGHGSQSYLNVVENSCNPGFIALGEKLGKNTLFSYIKKFGFGQKTGIDLPGEGTGILFNLKKVGPLELATTAFGQGVSVTPIQQVMALSAVANGGKLMKPYVVQSIINPVTGQVIESTEPTVVRQVISPSVAAEVRSALESVVANGSGGGAYIQGYRVAGKTGTAQVAKNGRYESGHYIVSFIGMAPANNPVLVAYIAIDYPRPKNQPVFGGVIAAPIVGRILADSLAELGVPKSNQGLAKKIRWGDPLTVTLPNFVGLTMKQARDLALQSTAQIRTQVNGQGQYIVAQAPAGGTSVAEGSTVRLILGDTPPAGAIDKTG</sequence>
<gene>
    <name evidence="6" type="ORF">J2S04_001323</name>
</gene>
<evidence type="ECO:0000256" key="4">
    <source>
        <dbReference type="SAM" id="Phobius"/>
    </source>
</evidence>
<dbReference type="Gene3D" id="3.90.1310.10">
    <property type="entry name" value="Penicillin-binding protein 2a (Domain 2)"/>
    <property type="match status" value="1"/>
</dbReference>
<protein>
    <submittedName>
        <fullName evidence="6">Stage V sporulation protein D (Sporulation-specific penicillin-binding protein)</fullName>
    </submittedName>
</protein>
<dbReference type="Pfam" id="PF03793">
    <property type="entry name" value="PASTA"/>
    <property type="match status" value="1"/>
</dbReference>
<dbReference type="Pfam" id="PF03717">
    <property type="entry name" value="PBP_dimer"/>
    <property type="match status" value="1"/>
</dbReference>
<evidence type="ECO:0000313" key="6">
    <source>
        <dbReference type="EMBL" id="MDP9728386.1"/>
    </source>
</evidence>
<proteinExistence type="inferred from homology"/>
<dbReference type="InterPro" id="IPR036138">
    <property type="entry name" value="PBP_dimer_sf"/>
</dbReference>
<dbReference type="Proteomes" id="UP001229209">
    <property type="component" value="Unassembled WGS sequence"/>
</dbReference>
<comment type="subcellular location">
    <subcellularLocation>
        <location evidence="1">Membrane</location>
    </subcellularLocation>
</comment>
<accession>A0ABT9LVU2</accession>
<dbReference type="InterPro" id="IPR005543">
    <property type="entry name" value="PASTA_dom"/>
</dbReference>
<dbReference type="RefSeq" id="WP_306953996.1">
    <property type="nucleotide sequence ID" value="NZ_JAURUO010000006.1"/>
</dbReference>
<evidence type="ECO:0000313" key="7">
    <source>
        <dbReference type="Proteomes" id="UP001229209"/>
    </source>
</evidence>
<dbReference type="InterPro" id="IPR050515">
    <property type="entry name" value="Beta-lactam/transpept"/>
</dbReference>
<evidence type="ECO:0000256" key="1">
    <source>
        <dbReference type="ARBA" id="ARBA00004370"/>
    </source>
</evidence>
<keyword evidence="4" id="KW-0812">Transmembrane</keyword>
<dbReference type="SUPFAM" id="SSF54184">
    <property type="entry name" value="Penicillin-binding protein 2x (pbp-2x), c-terminal domain"/>
    <property type="match status" value="1"/>
</dbReference>
<dbReference type="InterPro" id="IPR012338">
    <property type="entry name" value="Beta-lactam/transpept-like"/>
</dbReference>
<keyword evidence="4" id="KW-1133">Transmembrane helix</keyword>
<evidence type="ECO:0000256" key="2">
    <source>
        <dbReference type="ARBA" id="ARBA00007171"/>
    </source>
</evidence>
<organism evidence="6 7">
    <name type="scientific">Alicyclobacillus tolerans</name>
    <dbReference type="NCBI Taxonomy" id="90970"/>
    <lineage>
        <taxon>Bacteria</taxon>
        <taxon>Bacillati</taxon>
        <taxon>Bacillota</taxon>
        <taxon>Bacilli</taxon>
        <taxon>Bacillales</taxon>
        <taxon>Alicyclobacillaceae</taxon>
        <taxon>Alicyclobacillus</taxon>
    </lineage>
</organism>
<dbReference type="SUPFAM" id="SSF56519">
    <property type="entry name" value="Penicillin binding protein dimerisation domain"/>
    <property type="match status" value="1"/>
</dbReference>
<comment type="caution">
    <text evidence="6">The sequence shown here is derived from an EMBL/GenBank/DDBJ whole genome shotgun (WGS) entry which is preliminary data.</text>
</comment>
<keyword evidence="7" id="KW-1185">Reference proteome</keyword>
<comment type="similarity">
    <text evidence="2">Belongs to the transpeptidase family.</text>
</comment>
<dbReference type="InterPro" id="IPR005311">
    <property type="entry name" value="PBP_dimer"/>
</dbReference>
<dbReference type="NCBIfam" id="TIGR02214">
    <property type="entry name" value="spoVD_pbp"/>
    <property type="match status" value="1"/>
</dbReference>
<feature type="domain" description="PASTA" evidence="5">
    <location>
        <begin position="581"/>
        <end position="643"/>
    </location>
</feature>